<comment type="caution">
    <text evidence="2">The sequence shown here is derived from an EMBL/GenBank/DDBJ whole genome shotgun (WGS) entry which is preliminary data.</text>
</comment>
<evidence type="ECO:0000259" key="1">
    <source>
        <dbReference type="Pfam" id="PF10551"/>
    </source>
</evidence>
<dbReference type="EMBL" id="JAKWBI020000199">
    <property type="protein sequence ID" value="KAJ2899377.1"/>
    <property type="molecule type" value="Genomic_DNA"/>
</dbReference>
<dbReference type="Proteomes" id="UP001201980">
    <property type="component" value="Unassembled WGS sequence"/>
</dbReference>
<dbReference type="InterPro" id="IPR018289">
    <property type="entry name" value="MULE_transposase_dom"/>
</dbReference>
<gene>
    <name evidence="2" type="ORF">MKZ38_003084</name>
</gene>
<dbReference type="Pfam" id="PF10551">
    <property type="entry name" value="MULE"/>
    <property type="match status" value="1"/>
</dbReference>
<evidence type="ECO:0000313" key="3">
    <source>
        <dbReference type="Proteomes" id="UP001201980"/>
    </source>
</evidence>
<organism evidence="2 3">
    <name type="scientific">Zalerion maritima</name>
    <dbReference type="NCBI Taxonomy" id="339359"/>
    <lineage>
        <taxon>Eukaryota</taxon>
        <taxon>Fungi</taxon>
        <taxon>Dikarya</taxon>
        <taxon>Ascomycota</taxon>
        <taxon>Pezizomycotina</taxon>
        <taxon>Sordariomycetes</taxon>
        <taxon>Lulworthiomycetidae</taxon>
        <taxon>Lulworthiales</taxon>
        <taxon>Lulworthiaceae</taxon>
        <taxon>Zalerion</taxon>
    </lineage>
</organism>
<dbReference type="PANTHER" id="PTHR47718">
    <property type="entry name" value="OS01G0519700 PROTEIN"/>
    <property type="match status" value="1"/>
</dbReference>
<feature type="domain" description="MULE transposase" evidence="1">
    <location>
        <begin position="146"/>
        <end position="242"/>
    </location>
</feature>
<sequence>MSFNAIDTGLNDREGVLAFGNKDPKRNGFQWTLRRFPNAEHHHHNHNPSTDAAAHPVHRRLISPIKAVVQFLNQRIGIRARNISGIVRDHFPDSVYTQRDIYNARARISRENLGGYGFTAALIKLFDDKEIPYIAEWARDEPDRLVGFDNTYNTNGFKLPLFQITGQTCLGTIFNAAFGLIDNERLEGFQFLINGVRTLLNRYSIRPPDVIITDFDDQMKRALGVEFPDAQQQLCIYHINSNIILQSKRKWVYIIRDGSTGEKSSSDKPDTTLNQRDRQAVQAFGKEEETITHDNISRPITYDYHGVFIL</sequence>
<name>A0AAD5WRZ8_9PEZI</name>
<reference evidence="2" key="1">
    <citation type="submission" date="2022-07" db="EMBL/GenBank/DDBJ databases">
        <title>Draft genome sequence of Zalerion maritima ATCC 34329, a (micro)plastics degrading marine fungus.</title>
        <authorList>
            <person name="Paco A."/>
            <person name="Goncalves M.F.M."/>
            <person name="Rocha-Santos T.A.P."/>
            <person name="Alves A."/>
        </authorList>
    </citation>
    <scope>NUCLEOTIDE SEQUENCE</scope>
    <source>
        <strain evidence="2">ATCC 34329</strain>
    </source>
</reference>
<protein>
    <recommendedName>
        <fullName evidence="1">MULE transposase domain-containing protein</fullName>
    </recommendedName>
</protein>
<evidence type="ECO:0000313" key="2">
    <source>
        <dbReference type="EMBL" id="KAJ2899377.1"/>
    </source>
</evidence>
<proteinExistence type="predicted"/>
<accession>A0AAD5WRZ8</accession>
<dbReference type="PANTHER" id="PTHR47718:SF3">
    <property type="entry name" value="PROTEIN FAR1-RELATED SEQUENCE 5-LIKE"/>
    <property type="match status" value="1"/>
</dbReference>
<keyword evidence="3" id="KW-1185">Reference proteome</keyword>
<dbReference type="AlphaFoldDB" id="A0AAD5WRZ8"/>